<evidence type="ECO:0000313" key="7">
    <source>
        <dbReference type="Proteomes" id="UP000266272"/>
    </source>
</evidence>
<dbReference type="InterPro" id="IPR007219">
    <property type="entry name" value="XnlR_reg_dom"/>
</dbReference>
<evidence type="ECO:0000256" key="2">
    <source>
        <dbReference type="ARBA" id="ARBA00022723"/>
    </source>
</evidence>
<dbReference type="InterPro" id="IPR050613">
    <property type="entry name" value="Sec_Metabolite_Reg"/>
</dbReference>
<protein>
    <submittedName>
        <fullName evidence="6">Fungal specific transcription factor domain-containing</fullName>
    </submittedName>
</protein>
<feature type="domain" description="Zn(2)-C6 fungal-type" evidence="5">
    <location>
        <begin position="20"/>
        <end position="52"/>
    </location>
</feature>
<reference evidence="6 7" key="1">
    <citation type="journal article" date="2018" name="PLoS Pathog.">
        <title>Evolution of structural diversity of trichothecenes, a family of toxins produced by plant pathogenic and entomopathogenic fungi.</title>
        <authorList>
            <person name="Proctor R.H."/>
            <person name="McCormick S.P."/>
            <person name="Kim H.S."/>
            <person name="Cardoza R.E."/>
            <person name="Stanley A.M."/>
            <person name="Lindo L."/>
            <person name="Kelly A."/>
            <person name="Brown D.W."/>
            <person name="Lee T."/>
            <person name="Vaughan M.M."/>
            <person name="Alexander N.J."/>
            <person name="Busman M."/>
            <person name="Gutierrez S."/>
        </authorList>
    </citation>
    <scope>NUCLEOTIDE SEQUENCE [LARGE SCALE GENOMIC DNA]</scope>
    <source>
        <strain evidence="6 7">IBT 40837</strain>
    </source>
</reference>
<evidence type="ECO:0000256" key="3">
    <source>
        <dbReference type="ARBA" id="ARBA00023242"/>
    </source>
</evidence>
<dbReference type="InterPro" id="IPR001138">
    <property type="entry name" value="Zn2Cys6_DnaBD"/>
</dbReference>
<dbReference type="Pfam" id="PF04082">
    <property type="entry name" value="Fungal_trans"/>
    <property type="match status" value="1"/>
</dbReference>
<dbReference type="GO" id="GO:0008270">
    <property type="term" value="F:zinc ion binding"/>
    <property type="evidence" value="ECO:0007669"/>
    <property type="project" value="InterPro"/>
</dbReference>
<dbReference type="AlphaFoldDB" id="A0A395NFG7"/>
<evidence type="ECO:0000256" key="1">
    <source>
        <dbReference type="ARBA" id="ARBA00004123"/>
    </source>
</evidence>
<dbReference type="SUPFAM" id="SSF57701">
    <property type="entry name" value="Zn2/Cys6 DNA-binding domain"/>
    <property type="match status" value="1"/>
</dbReference>
<evidence type="ECO:0000259" key="5">
    <source>
        <dbReference type="PROSITE" id="PS50048"/>
    </source>
</evidence>
<dbReference type="PANTHER" id="PTHR31001">
    <property type="entry name" value="UNCHARACTERIZED TRANSCRIPTIONAL REGULATORY PROTEIN"/>
    <property type="match status" value="1"/>
</dbReference>
<dbReference type="CDD" id="cd00067">
    <property type="entry name" value="GAL4"/>
    <property type="match status" value="1"/>
</dbReference>
<dbReference type="GO" id="GO:0003677">
    <property type="term" value="F:DNA binding"/>
    <property type="evidence" value="ECO:0007669"/>
    <property type="project" value="InterPro"/>
</dbReference>
<dbReference type="InterPro" id="IPR036864">
    <property type="entry name" value="Zn2-C6_fun-type_DNA-bd_sf"/>
</dbReference>
<comment type="subcellular location">
    <subcellularLocation>
        <location evidence="1">Nucleus</location>
    </subcellularLocation>
</comment>
<dbReference type="Gene3D" id="4.10.240.10">
    <property type="entry name" value="Zn(2)-C6 fungal-type DNA-binding domain"/>
    <property type="match status" value="1"/>
</dbReference>
<dbReference type="PROSITE" id="PS50048">
    <property type="entry name" value="ZN2_CY6_FUNGAL_2"/>
    <property type="match status" value="1"/>
</dbReference>
<dbReference type="Proteomes" id="UP000266272">
    <property type="component" value="Unassembled WGS sequence"/>
</dbReference>
<sequence length="683" mass="76653">MDGPISLSGAPKRKNGRPQACEPCRRRKVACDHRVPICSRCRRGGAPDKCVYLVQPSHQNHRIRHDSLSRSAAVPSLRPQAVLPHPAIPVNRSPPQTGNLSDNVGYLGATSFTAFYEEAQNSLSVTEKSEADSETMLPLKTVEGFPSLDELALSALRSIPDMASSKLLARLYGSFYGGWCPLAGEWLNESLWMTFGETLNRRARDEEQLRRMSCKLCRNGAIPLGENHTDPDMWFGEFSGPKMRWESLGILFVFWAYGARVLPDTRVIDKDCDDVHNHHANQLVSQYKMAAWKCIELSRDAANSNTLLAFLVFGHSLLESNVSGDAGMQYWRTHGDLMAMTTYLGLHVSPNHTDLMDCSISTQIKRRLFAAIFAHDKVAATFTGRPAFLSRRVSSTPLPLDMSDDVLLSSPPSADYRDCRVDENGWNIDGKIYLTTTLRARAMLSYVRDEILEIALQGMDFGGKTALLNLKKREMQVIAGFPAFILYQADDLNNPDVSGKDLYSKLLIWLEHLQNLFFIERLLSKEESEESRSRLFEISLEMVTLAHLFWTHQNRLKTVEDCVEWNTVSYAAPAGGILCMELLKGKTHGTMSPIATKAVIVEKLGMLAAFLDWVAPSSPNADICFRVKKVVRRVLEQALETPVQTNMLDEEGHWNIDISPDFNSFFNLDLLDTFEWLRPEGGS</sequence>
<accession>A0A395NFG7</accession>
<keyword evidence="2" id="KW-0479">Metal-binding</keyword>
<keyword evidence="3" id="KW-0539">Nucleus</keyword>
<dbReference type="GO" id="GO:0005634">
    <property type="term" value="C:nucleus"/>
    <property type="evidence" value="ECO:0007669"/>
    <property type="project" value="UniProtKB-SubCell"/>
</dbReference>
<dbReference type="PANTHER" id="PTHR31001:SF40">
    <property type="entry name" value="ZN(II)2CYS6 TRANSCRIPTION FACTOR (EUROFUNG)"/>
    <property type="match status" value="1"/>
</dbReference>
<name>A0A395NFG7_TRIAR</name>
<dbReference type="GO" id="GO:0000981">
    <property type="term" value="F:DNA-binding transcription factor activity, RNA polymerase II-specific"/>
    <property type="evidence" value="ECO:0007669"/>
    <property type="project" value="InterPro"/>
</dbReference>
<dbReference type="EMBL" id="PXOA01000493">
    <property type="protein sequence ID" value="RFU74872.1"/>
    <property type="molecule type" value="Genomic_DNA"/>
</dbReference>
<dbReference type="SMART" id="SM00066">
    <property type="entry name" value="GAL4"/>
    <property type="match status" value="1"/>
</dbReference>
<dbReference type="Pfam" id="PF00172">
    <property type="entry name" value="Zn_clus"/>
    <property type="match status" value="1"/>
</dbReference>
<dbReference type="STRING" id="490622.A0A395NFG7"/>
<organism evidence="6 7">
    <name type="scientific">Trichoderma arundinaceum</name>
    <dbReference type="NCBI Taxonomy" id="490622"/>
    <lineage>
        <taxon>Eukaryota</taxon>
        <taxon>Fungi</taxon>
        <taxon>Dikarya</taxon>
        <taxon>Ascomycota</taxon>
        <taxon>Pezizomycotina</taxon>
        <taxon>Sordariomycetes</taxon>
        <taxon>Hypocreomycetidae</taxon>
        <taxon>Hypocreales</taxon>
        <taxon>Hypocreaceae</taxon>
        <taxon>Trichoderma</taxon>
    </lineage>
</organism>
<feature type="region of interest" description="Disordered" evidence="4">
    <location>
        <begin position="1"/>
        <end position="22"/>
    </location>
</feature>
<dbReference type="PROSITE" id="PS00463">
    <property type="entry name" value="ZN2_CY6_FUNGAL_1"/>
    <property type="match status" value="1"/>
</dbReference>
<keyword evidence="7" id="KW-1185">Reference proteome</keyword>
<evidence type="ECO:0000313" key="6">
    <source>
        <dbReference type="EMBL" id="RFU74872.1"/>
    </source>
</evidence>
<gene>
    <name evidence="6" type="ORF">TARUN_7383</name>
</gene>
<dbReference type="OrthoDB" id="6612291at2759"/>
<comment type="caution">
    <text evidence="6">The sequence shown here is derived from an EMBL/GenBank/DDBJ whole genome shotgun (WGS) entry which is preliminary data.</text>
</comment>
<evidence type="ECO:0000256" key="4">
    <source>
        <dbReference type="SAM" id="MobiDB-lite"/>
    </source>
</evidence>
<proteinExistence type="predicted"/>
<dbReference type="GO" id="GO:0006351">
    <property type="term" value="P:DNA-templated transcription"/>
    <property type="evidence" value="ECO:0007669"/>
    <property type="project" value="InterPro"/>
</dbReference>
<dbReference type="SMART" id="SM00906">
    <property type="entry name" value="Fungal_trans"/>
    <property type="match status" value="1"/>
</dbReference>
<dbReference type="CDD" id="cd12148">
    <property type="entry name" value="fungal_TF_MHR"/>
    <property type="match status" value="1"/>
</dbReference>